<dbReference type="PANTHER" id="PTHR30231">
    <property type="entry name" value="DNA POLYMERASE III SUBUNIT EPSILON"/>
    <property type="match status" value="1"/>
</dbReference>
<feature type="region of interest" description="Disordered" evidence="4">
    <location>
        <begin position="230"/>
        <end position="261"/>
    </location>
</feature>
<reference evidence="7" key="2">
    <citation type="submission" date="2024-05" db="EMBL/GenBank/DDBJ databases">
        <title>Identification and characterization of horizontal gene transfer across gut microbiota members of farm animals based on homology search.</title>
        <authorList>
            <person name="Schwarzerova J."/>
            <person name="Nykrynova M."/>
            <person name="Jureckova K."/>
            <person name="Cejkova D."/>
            <person name="Rychlik I."/>
        </authorList>
    </citation>
    <scope>NUCLEOTIDE SEQUENCE</scope>
    <source>
        <strain evidence="7">176_SSukc20</strain>
    </source>
</reference>
<sequence length="310" mass="34292">MTRKERLQAIDPKKVIVFDTETTGLNIGGSRRDEILSLAVMNLDGDVLFCDLLKPSERKKWPKAESINGISPSMVKDKQTIIERRSEIEPIFKSAKLYVAYNADFDLGFLRASGLDIPDRQTFDVMKEFAKIHGSWDGAHDEWSWCKLEDCAAFYGYHDFGAHDALNDVRATAHCFNSILDDFLFGEPRRRPKRVKDEFGDSYFEYGDEEFRSIVCSGYAASLADAGNANNAPLANENQQQTEHEKDSLSNQTTSNHAMPDHRNTNKALVLIGSACALVGLVIAVLGAAIVGVPIAILGALLAFGSKGRK</sequence>
<evidence type="ECO:0000256" key="3">
    <source>
        <dbReference type="ARBA" id="ARBA00022839"/>
    </source>
</evidence>
<name>A0ABT7XHG7_9ACTN</name>
<keyword evidence="2" id="KW-0378">Hydrolase</keyword>
<evidence type="ECO:0000313" key="8">
    <source>
        <dbReference type="Proteomes" id="UP001168435"/>
    </source>
</evidence>
<dbReference type="InterPro" id="IPR013520">
    <property type="entry name" value="Ribonucl_H"/>
</dbReference>
<dbReference type="InterPro" id="IPR036397">
    <property type="entry name" value="RNaseH_sf"/>
</dbReference>
<dbReference type="CDD" id="cd06127">
    <property type="entry name" value="DEDDh"/>
    <property type="match status" value="1"/>
</dbReference>
<feature type="transmembrane region" description="Helical" evidence="5">
    <location>
        <begin position="271"/>
        <end position="304"/>
    </location>
</feature>
<comment type="caution">
    <text evidence="7">The sequence shown here is derived from an EMBL/GenBank/DDBJ whole genome shotgun (WGS) entry which is preliminary data.</text>
</comment>
<evidence type="ECO:0000256" key="5">
    <source>
        <dbReference type="SAM" id="Phobius"/>
    </source>
</evidence>
<dbReference type="RefSeq" id="WP_289836420.1">
    <property type="nucleotide sequence ID" value="NZ_JAUEIQ010000014.1"/>
</dbReference>
<keyword evidence="8" id="KW-1185">Reference proteome</keyword>
<evidence type="ECO:0000256" key="4">
    <source>
        <dbReference type="SAM" id="MobiDB-lite"/>
    </source>
</evidence>
<dbReference type="Gene3D" id="3.30.420.10">
    <property type="entry name" value="Ribonuclease H-like superfamily/Ribonuclease H"/>
    <property type="match status" value="1"/>
</dbReference>
<accession>A0ABT7XHG7</accession>
<evidence type="ECO:0000259" key="6">
    <source>
        <dbReference type="SMART" id="SM00479"/>
    </source>
</evidence>
<keyword evidence="1" id="KW-0540">Nuclease</keyword>
<evidence type="ECO:0000313" key="7">
    <source>
        <dbReference type="EMBL" id="MDN0064856.1"/>
    </source>
</evidence>
<dbReference type="SMART" id="SM00479">
    <property type="entry name" value="EXOIII"/>
    <property type="match status" value="1"/>
</dbReference>
<evidence type="ECO:0000256" key="2">
    <source>
        <dbReference type="ARBA" id="ARBA00022801"/>
    </source>
</evidence>
<dbReference type="GO" id="GO:0004527">
    <property type="term" value="F:exonuclease activity"/>
    <property type="evidence" value="ECO:0007669"/>
    <property type="project" value="UniProtKB-KW"/>
</dbReference>
<proteinExistence type="predicted"/>
<keyword evidence="5" id="KW-0472">Membrane</keyword>
<feature type="domain" description="Exonuclease" evidence="6">
    <location>
        <begin position="14"/>
        <end position="185"/>
    </location>
</feature>
<dbReference type="SUPFAM" id="SSF53098">
    <property type="entry name" value="Ribonuclease H-like"/>
    <property type="match status" value="1"/>
</dbReference>
<dbReference type="Pfam" id="PF00929">
    <property type="entry name" value="RNase_T"/>
    <property type="match status" value="1"/>
</dbReference>
<gene>
    <name evidence="7" type="ORF">QVN30_11155</name>
</gene>
<feature type="compositionally biased region" description="Polar residues" evidence="4">
    <location>
        <begin position="230"/>
        <end position="241"/>
    </location>
</feature>
<organism evidence="7 8">
    <name type="scientific">Collinsella ihumii</name>
    <dbReference type="NCBI Taxonomy" id="1720204"/>
    <lineage>
        <taxon>Bacteria</taxon>
        <taxon>Bacillati</taxon>
        <taxon>Actinomycetota</taxon>
        <taxon>Coriobacteriia</taxon>
        <taxon>Coriobacteriales</taxon>
        <taxon>Coriobacteriaceae</taxon>
        <taxon>Collinsella</taxon>
    </lineage>
</organism>
<dbReference type="InterPro" id="IPR012337">
    <property type="entry name" value="RNaseH-like_sf"/>
</dbReference>
<reference evidence="7" key="1">
    <citation type="submission" date="2023-06" db="EMBL/GenBank/DDBJ databases">
        <authorList>
            <person name="Zeman M."/>
            <person name="Kubasova T."/>
            <person name="Jahodarova E."/>
            <person name="Nykrynova M."/>
            <person name="Rychlik I."/>
        </authorList>
    </citation>
    <scope>NUCLEOTIDE SEQUENCE</scope>
    <source>
        <strain evidence="7">176_SSukc20</strain>
    </source>
</reference>
<dbReference type="Proteomes" id="UP001168435">
    <property type="component" value="Unassembled WGS sequence"/>
</dbReference>
<keyword evidence="5" id="KW-1133">Transmembrane helix</keyword>
<protein>
    <submittedName>
        <fullName evidence="7">Exonuclease domain-containing protein</fullName>
    </submittedName>
</protein>
<dbReference type="PANTHER" id="PTHR30231:SF4">
    <property type="entry name" value="PROTEIN NEN2"/>
    <property type="match status" value="1"/>
</dbReference>
<evidence type="ECO:0000256" key="1">
    <source>
        <dbReference type="ARBA" id="ARBA00022722"/>
    </source>
</evidence>
<keyword evidence="3 7" id="KW-0269">Exonuclease</keyword>
<keyword evidence="5" id="KW-0812">Transmembrane</keyword>
<dbReference type="EMBL" id="JAUEIQ010000014">
    <property type="protein sequence ID" value="MDN0064856.1"/>
    <property type="molecule type" value="Genomic_DNA"/>
</dbReference>